<evidence type="ECO:0000313" key="2">
    <source>
        <dbReference type="EMBL" id="WAT94486.1"/>
    </source>
</evidence>
<reference evidence="2 4" key="2">
    <citation type="submission" date="2022-12" db="EMBL/GenBank/DDBJ databases">
        <authorList>
            <person name="Ruckert C."/>
            <person name="Busche T."/>
            <person name="Kalinowski J."/>
            <person name="Wittmann C."/>
        </authorList>
    </citation>
    <scope>NUCLEOTIDE SEQUENCE [LARGE SCALE GENOMIC DNA]</scope>
    <source>
        <strain evidence="2 4">DSM 40555</strain>
    </source>
</reference>
<evidence type="ECO:0000313" key="3">
    <source>
        <dbReference type="Proteomes" id="UP000429552"/>
    </source>
</evidence>
<dbReference type="EMBL" id="BLIP01000001">
    <property type="protein sequence ID" value="GFE19566.1"/>
    <property type="molecule type" value="Genomic_DNA"/>
</dbReference>
<dbReference type="RefSeq" id="WP_159483520.1">
    <property type="nucleotide sequence ID" value="NZ_BLIP01000001.1"/>
</dbReference>
<dbReference type="AlphaFoldDB" id="A0A640TB98"/>
<proteinExistence type="predicted"/>
<accession>A0A640TB98</accession>
<name>A0A640TB98_STRNI</name>
<reference evidence="1 3" key="1">
    <citation type="submission" date="2019-12" db="EMBL/GenBank/DDBJ databases">
        <title>Whole genome shotgun sequence of Streptomyces libani subsp. libani NBRC 13452.</title>
        <authorList>
            <person name="Ichikawa N."/>
            <person name="Kimura A."/>
            <person name="Kitahashi Y."/>
            <person name="Komaki H."/>
            <person name="Tamura T."/>
        </authorList>
    </citation>
    <scope>NUCLEOTIDE SEQUENCE [LARGE SCALE GENOMIC DNA]</scope>
    <source>
        <strain evidence="1 3">NBRC 13452</strain>
    </source>
</reference>
<evidence type="ECO:0000313" key="1">
    <source>
        <dbReference type="EMBL" id="GFE19566.1"/>
    </source>
</evidence>
<keyword evidence="4" id="KW-1185">Reference proteome</keyword>
<organism evidence="1 3">
    <name type="scientific">Streptomyces nigrescens</name>
    <dbReference type="NCBI Taxonomy" id="1920"/>
    <lineage>
        <taxon>Bacteria</taxon>
        <taxon>Bacillati</taxon>
        <taxon>Actinomycetota</taxon>
        <taxon>Actinomycetes</taxon>
        <taxon>Kitasatosporales</taxon>
        <taxon>Streptomycetaceae</taxon>
        <taxon>Streptomyces</taxon>
    </lineage>
</organism>
<evidence type="ECO:0000313" key="4">
    <source>
        <dbReference type="Proteomes" id="UP001210609"/>
    </source>
</evidence>
<dbReference type="Proteomes" id="UP001210609">
    <property type="component" value="Chromosome"/>
</dbReference>
<gene>
    <name evidence="1" type="ORF">Sliba_00190</name>
    <name evidence="2" type="ORF">STRLI_000106</name>
</gene>
<protein>
    <submittedName>
        <fullName evidence="1">Uncharacterized protein</fullName>
    </submittedName>
</protein>
<dbReference type="Proteomes" id="UP000429552">
    <property type="component" value="Unassembled WGS sequence"/>
</dbReference>
<dbReference type="EMBL" id="CP114202">
    <property type="protein sequence ID" value="WAT94486.1"/>
    <property type="molecule type" value="Genomic_DNA"/>
</dbReference>
<sequence>MAAEAARVCGFASPATVLHYGETLVGVEPAPFMVDIGCVHRTVRLWNRKARSPP</sequence>